<protein>
    <submittedName>
        <fullName evidence="4">Adenylyl cyclase</fullName>
    </submittedName>
</protein>
<keyword evidence="1" id="KW-0547">Nucleotide-binding</keyword>
<dbReference type="Gene3D" id="3.30.70.1230">
    <property type="entry name" value="Nucleotide cyclase"/>
    <property type="match status" value="1"/>
</dbReference>
<dbReference type="OrthoDB" id="5476461at2"/>
<feature type="domain" description="Guanylate cyclase" evidence="3">
    <location>
        <begin position="46"/>
        <end position="177"/>
    </location>
</feature>
<dbReference type="SUPFAM" id="SSF55073">
    <property type="entry name" value="Nucleotide cyclase"/>
    <property type="match status" value="1"/>
</dbReference>
<dbReference type="InterPro" id="IPR001054">
    <property type="entry name" value="A/G_cyclase"/>
</dbReference>
<organism evidence="4 5">
    <name type="scientific">Mycobacterium asiaticum</name>
    <dbReference type="NCBI Taxonomy" id="1790"/>
    <lineage>
        <taxon>Bacteria</taxon>
        <taxon>Bacillati</taxon>
        <taxon>Actinomycetota</taxon>
        <taxon>Actinomycetes</taxon>
        <taxon>Mycobacteriales</taxon>
        <taxon>Mycobacteriaceae</taxon>
        <taxon>Mycobacterium</taxon>
    </lineage>
</organism>
<proteinExistence type="predicted"/>
<dbReference type="PROSITE" id="PS50125">
    <property type="entry name" value="GUANYLATE_CYCLASE_2"/>
    <property type="match status" value="1"/>
</dbReference>
<reference evidence="4 5" key="1">
    <citation type="submission" date="2016-06" db="EMBL/GenBank/DDBJ databases">
        <authorList>
            <person name="Kjaerup R.B."/>
            <person name="Dalgaard T.S."/>
            <person name="Juul-Madsen H.R."/>
        </authorList>
    </citation>
    <scope>NUCLEOTIDE SEQUENCE [LARGE SCALE GENOMIC DNA]</scope>
    <source>
        <strain evidence="4 5">1165133.8</strain>
    </source>
</reference>
<dbReference type="SUPFAM" id="SSF52540">
    <property type="entry name" value="P-loop containing nucleoside triphosphate hydrolases"/>
    <property type="match status" value="1"/>
</dbReference>
<dbReference type="InterPro" id="IPR027417">
    <property type="entry name" value="P-loop_NTPase"/>
</dbReference>
<dbReference type="InterPro" id="IPR029787">
    <property type="entry name" value="Nucleotide_cyclase"/>
</dbReference>
<evidence type="ECO:0000313" key="5">
    <source>
        <dbReference type="Proteomes" id="UP000093928"/>
    </source>
</evidence>
<dbReference type="InterPro" id="IPR041664">
    <property type="entry name" value="AAA_16"/>
</dbReference>
<dbReference type="Pfam" id="PF00211">
    <property type="entry name" value="Guanylate_cyc"/>
    <property type="match status" value="1"/>
</dbReference>
<dbReference type="GO" id="GO:0009190">
    <property type="term" value="P:cyclic nucleotide biosynthetic process"/>
    <property type="evidence" value="ECO:0007669"/>
    <property type="project" value="InterPro"/>
</dbReference>
<dbReference type="GO" id="GO:0004016">
    <property type="term" value="F:adenylate cyclase activity"/>
    <property type="evidence" value="ECO:0007669"/>
    <property type="project" value="UniProtKB-ARBA"/>
</dbReference>
<dbReference type="PANTHER" id="PTHR16305">
    <property type="entry name" value="TESTICULAR SOLUBLE ADENYLYL CYCLASE"/>
    <property type="match status" value="1"/>
</dbReference>
<dbReference type="PANTHER" id="PTHR16305:SF28">
    <property type="entry name" value="GUANYLATE CYCLASE DOMAIN-CONTAINING PROTEIN"/>
    <property type="match status" value="1"/>
</dbReference>
<dbReference type="SMART" id="SM00044">
    <property type="entry name" value="CYCc"/>
    <property type="match status" value="1"/>
</dbReference>
<evidence type="ECO:0000259" key="3">
    <source>
        <dbReference type="PROSITE" id="PS50125"/>
    </source>
</evidence>
<dbReference type="GO" id="GO:0005524">
    <property type="term" value="F:ATP binding"/>
    <property type="evidence" value="ECO:0007669"/>
    <property type="project" value="UniProtKB-KW"/>
</dbReference>
<sequence>MVSPVSETTERCGSCGNDLRAKARFCDVCGTPVSARHSVGEHKQVTVLFADVVGSMKLAAALDDERLQELMNELFNRAASVVQRYQGTVDKFTGDGLMALFGAPVALEDHALRACISALEIQTVAGELAADVHRRDGIELHVRVGLNSGAVIAGEIGSGPGRYTVVGHAVGMAQRMEAAAPAGGVLCSLSTARLVEDSVLLDSVEDVRIKGAEAPVPARRLLAVESQRMVLGRNEGLMLGRDIELGRLRAAIDTPVTGIVGIVGAPGLGKSRLIAEFTTIASGQDADIVVARCEAHTSMLAFGVLSRFLRAMFAAAGLSGAEARRHTSAQLAGFVAPRSADEQILFEAMGIADADAPQLMVSVDGRRRRLAQIMTRVARARPGKTVFILEDAHWIDEPSDDVLADFAAGLRGTASTFLTTYRPDFHGALQQDLDETIRLSPLADTTAVSVVNQLLGDDLSVTGLAEKITTAAAGNPFFIEEIIRDLVGRDELSGSRGNYCLIGDVDTIAVPATVQAVLSARIDRLPGAAKSTLNAAAVIGAHFDIDTLHALVPGSHAVELTQLVAAELVDQTEFRPQQRYYFRHPLVRTVAYESQLTATRAQAHRRLAAAMQAHDPSGADENAALIAAHLAAAGELAPAYTWHMRAAEYLRSRDLSAARAQWESAQRIADRLPEDHDGVIAARIAPRTMLVSTTFFTGDVVDTEESYRQFRDLTLNSGDLTSFAVGTAGRIWSLSVNDNRLPEAVALALEMEGIVTEIDCDAATMRIILISLAYSRFASCDFAGALRIIGSVVALPQTEPAVELSVAATLRGVMELSTGENEQGHQHLHVGIDLARVLTPVSYAASLAYWVTMLAAIGMYRADDLVGEMRTALRRAESFGDMFGIVAAQWAYGSALLRASGESHDEAVAVLEHARASILKHRVWRLALTTIGPDLAMELARKGHPDQAISELRDLVEVQVRGGSRVFEGCASEALSELLIARGTSDDFAEAHAVVDRWQARRPGIPALDLWWLKSRAMLARAEGDASGYAELANQYLAACEKLAAHGRIAEARKMVESSRGQPR</sequence>
<dbReference type="GO" id="GO:0035556">
    <property type="term" value="P:intracellular signal transduction"/>
    <property type="evidence" value="ECO:0007669"/>
    <property type="project" value="InterPro"/>
</dbReference>
<dbReference type="EMBL" id="LZLS01000198">
    <property type="protein sequence ID" value="OBK21669.1"/>
    <property type="molecule type" value="Genomic_DNA"/>
</dbReference>
<keyword evidence="2" id="KW-0067">ATP-binding</keyword>
<dbReference type="Pfam" id="PF13191">
    <property type="entry name" value="AAA_16"/>
    <property type="match status" value="1"/>
</dbReference>
<dbReference type="CDD" id="cd07302">
    <property type="entry name" value="CHD"/>
    <property type="match status" value="1"/>
</dbReference>
<evidence type="ECO:0000256" key="2">
    <source>
        <dbReference type="ARBA" id="ARBA00022840"/>
    </source>
</evidence>
<evidence type="ECO:0000313" key="4">
    <source>
        <dbReference type="EMBL" id="OBK21669.1"/>
    </source>
</evidence>
<accession>A0A1A3NKU4</accession>
<dbReference type="Proteomes" id="UP000093928">
    <property type="component" value="Unassembled WGS sequence"/>
</dbReference>
<dbReference type="GO" id="GO:0005737">
    <property type="term" value="C:cytoplasm"/>
    <property type="evidence" value="ECO:0007669"/>
    <property type="project" value="TreeGrafter"/>
</dbReference>
<comment type="caution">
    <text evidence="4">The sequence shown here is derived from an EMBL/GenBank/DDBJ whole genome shotgun (WGS) entry which is preliminary data.</text>
</comment>
<dbReference type="RefSeq" id="WP_065146372.1">
    <property type="nucleotide sequence ID" value="NZ_LZLS01000198.1"/>
</dbReference>
<evidence type="ECO:0000256" key="1">
    <source>
        <dbReference type="ARBA" id="ARBA00022741"/>
    </source>
</evidence>
<gene>
    <name evidence="4" type="ORF">A5634_09625</name>
</gene>
<name>A0A1A3NKU4_MYCAS</name>
<dbReference type="AlphaFoldDB" id="A0A1A3NKU4"/>